<dbReference type="RefSeq" id="WP_240170493.1">
    <property type="nucleotide sequence ID" value="NZ_CP092365.1"/>
</dbReference>
<dbReference type="Proteomes" id="UP001055200">
    <property type="component" value="Chromosome"/>
</dbReference>
<feature type="transmembrane region" description="Helical" evidence="1">
    <location>
        <begin position="53"/>
        <end position="71"/>
    </location>
</feature>
<protein>
    <recommendedName>
        <fullName evidence="4">Integral membrane protein</fullName>
    </recommendedName>
</protein>
<organism evidence="2 3">
    <name type="scientific">Mycolicibacillus parakoreensis</name>
    <dbReference type="NCBI Taxonomy" id="1069221"/>
    <lineage>
        <taxon>Bacteria</taxon>
        <taxon>Bacillati</taxon>
        <taxon>Actinomycetota</taxon>
        <taxon>Actinomycetes</taxon>
        <taxon>Mycobacteriales</taxon>
        <taxon>Mycobacteriaceae</taxon>
        <taxon>Mycolicibacillus</taxon>
    </lineage>
</organism>
<evidence type="ECO:0000313" key="3">
    <source>
        <dbReference type="Proteomes" id="UP001055200"/>
    </source>
</evidence>
<evidence type="ECO:0008006" key="4">
    <source>
        <dbReference type="Google" id="ProtNLM"/>
    </source>
</evidence>
<keyword evidence="1" id="KW-0812">Transmembrane</keyword>
<evidence type="ECO:0000313" key="2">
    <source>
        <dbReference type="EMBL" id="ULN52219.1"/>
    </source>
</evidence>
<sequence>MQHTGGWQGWSALQIVVVAITGLDLVGGIFTISATTASRWYHRSGSAARRFRIGFVIAHAVLYLVPVAAVFGLGWTWMAVNAGLVVGAAAAIESAPTDVKRMAALCLTLAASLANLIWLPIPPALAWLPVLLFVKILVCFVLPAIPTDPRATTSPTE</sequence>
<keyword evidence="1" id="KW-1133">Transmembrane helix</keyword>
<dbReference type="EMBL" id="CP092365">
    <property type="protein sequence ID" value="ULN52219.1"/>
    <property type="molecule type" value="Genomic_DNA"/>
</dbReference>
<feature type="transmembrane region" description="Helical" evidence="1">
    <location>
        <begin position="12"/>
        <end position="32"/>
    </location>
</feature>
<proteinExistence type="predicted"/>
<name>A0ABY3TZB6_9MYCO</name>
<evidence type="ECO:0000256" key="1">
    <source>
        <dbReference type="SAM" id="Phobius"/>
    </source>
</evidence>
<accession>A0ABY3TZB6</accession>
<gene>
    <name evidence="2" type="ORF">MIU77_15400</name>
</gene>
<keyword evidence="3" id="KW-1185">Reference proteome</keyword>
<keyword evidence="1" id="KW-0472">Membrane</keyword>
<reference evidence="2" key="1">
    <citation type="submission" date="2022-08" db="EMBL/GenBank/DDBJ databases">
        <title>Complete genome sequence of 14 non-tuberculosis mycobacteria type-strains.</title>
        <authorList>
            <person name="Igarashi Y."/>
            <person name="Osugi A."/>
            <person name="Mitarai S."/>
        </authorList>
    </citation>
    <scope>NUCLEOTIDE SEQUENCE</scope>
    <source>
        <strain evidence="2">DSM 45575</strain>
    </source>
</reference>
<feature type="transmembrane region" description="Helical" evidence="1">
    <location>
        <begin position="127"/>
        <end position="145"/>
    </location>
</feature>